<feature type="domain" description="Major facilitator superfamily (MFS) profile" evidence="8">
    <location>
        <begin position="10"/>
        <end position="404"/>
    </location>
</feature>
<dbReference type="InterPro" id="IPR020846">
    <property type="entry name" value="MFS_dom"/>
</dbReference>
<dbReference type="GO" id="GO:0005886">
    <property type="term" value="C:plasma membrane"/>
    <property type="evidence" value="ECO:0007669"/>
    <property type="project" value="UniProtKB-SubCell"/>
</dbReference>
<feature type="transmembrane region" description="Helical" evidence="7">
    <location>
        <begin position="351"/>
        <end position="374"/>
    </location>
</feature>
<dbReference type="GO" id="GO:0022857">
    <property type="term" value="F:transmembrane transporter activity"/>
    <property type="evidence" value="ECO:0007669"/>
    <property type="project" value="InterPro"/>
</dbReference>
<evidence type="ECO:0000256" key="1">
    <source>
        <dbReference type="ARBA" id="ARBA00004651"/>
    </source>
</evidence>
<dbReference type="AlphaFoldDB" id="A0A7W3PIZ5"/>
<keyword evidence="11" id="KW-1185">Reference proteome</keyword>
<reference evidence="10 12" key="2">
    <citation type="submission" date="2020-07" db="EMBL/GenBank/DDBJ databases">
        <title>Sequencing the genomes of 1000 actinobacteria strains.</title>
        <authorList>
            <person name="Klenk H.-P."/>
        </authorList>
    </citation>
    <scope>NUCLEOTIDE SEQUENCE [LARGE SCALE GENOMIC DNA]</scope>
    <source>
        <strain evidence="10 12">DSM 10309</strain>
    </source>
</reference>
<evidence type="ECO:0000256" key="5">
    <source>
        <dbReference type="ARBA" id="ARBA00022989"/>
    </source>
</evidence>
<evidence type="ECO:0000313" key="10">
    <source>
        <dbReference type="EMBL" id="MBA8813885.1"/>
    </source>
</evidence>
<dbReference type="PROSITE" id="PS50850">
    <property type="entry name" value="MFS"/>
    <property type="match status" value="1"/>
</dbReference>
<reference evidence="9 11" key="1">
    <citation type="submission" date="2019-07" db="EMBL/GenBank/DDBJ databases">
        <title>Whole genome shotgun sequence of Frigoribacterium faeni NBRC 103066.</title>
        <authorList>
            <person name="Hosoyama A."/>
            <person name="Uohara A."/>
            <person name="Ohji S."/>
            <person name="Ichikawa N."/>
        </authorList>
    </citation>
    <scope>NUCLEOTIDE SEQUENCE [LARGE SCALE GENOMIC DNA]</scope>
    <source>
        <strain evidence="9 11">NBRC 103066</strain>
    </source>
</reference>
<feature type="transmembrane region" description="Helical" evidence="7">
    <location>
        <begin position="313"/>
        <end position="339"/>
    </location>
</feature>
<evidence type="ECO:0000256" key="7">
    <source>
        <dbReference type="SAM" id="Phobius"/>
    </source>
</evidence>
<evidence type="ECO:0000256" key="6">
    <source>
        <dbReference type="ARBA" id="ARBA00023136"/>
    </source>
</evidence>
<dbReference type="EMBL" id="JACGWW010000002">
    <property type="protein sequence ID" value="MBA8813885.1"/>
    <property type="molecule type" value="Genomic_DNA"/>
</dbReference>
<feature type="transmembrane region" description="Helical" evidence="7">
    <location>
        <begin position="20"/>
        <end position="37"/>
    </location>
</feature>
<feature type="transmembrane region" description="Helical" evidence="7">
    <location>
        <begin position="168"/>
        <end position="186"/>
    </location>
</feature>
<dbReference type="OrthoDB" id="4528313at2"/>
<feature type="transmembrane region" description="Helical" evidence="7">
    <location>
        <begin position="380"/>
        <end position="400"/>
    </location>
</feature>
<feature type="transmembrane region" description="Helical" evidence="7">
    <location>
        <begin position="251"/>
        <end position="271"/>
    </location>
</feature>
<dbReference type="PANTHER" id="PTHR23513:SF11">
    <property type="entry name" value="STAPHYLOFERRIN A TRANSPORTER"/>
    <property type="match status" value="1"/>
</dbReference>
<dbReference type="RefSeq" id="WP_146852547.1">
    <property type="nucleotide sequence ID" value="NZ_BAAAHR010000003.1"/>
</dbReference>
<dbReference type="Proteomes" id="UP000321154">
    <property type="component" value="Unassembled WGS sequence"/>
</dbReference>
<evidence type="ECO:0000256" key="2">
    <source>
        <dbReference type="ARBA" id="ARBA00022448"/>
    </source>
</evidence>
<dbReference type="EMBL" id="BJUV01000003">
    <property type="protein sequence ID" value="GEK82139.1"/>
    <property type="molecule type" value="Genomic_DNA"/>
</dbReference>
<feature type="transmembrane region" description="Helical" evidence="7">
    <location>
        <begin position="217"/>
        <end position="239"/>
    </location>
</feature>
<dbReference type="InterPro" id="IPR010290">
    <property type="entry name" value="TM_effector"/>
</dbReference>
<dbReference type="CDD" id="cd06173">
    <property type="entry name" value="MFS_MefA_like"/>
    <property type="match status" value="1"/>
</dbReference>
<accession>A0A7W3PIZ5</accession>
<evidence type="ECO:0000313" key="11">
    <source>
        <dbReference type="Proteomes" id="UP000321154"/>
    </source>
</evidence>
<comment type="subcellular location">
    <subcellularLocation>
        <location evidence="1">Cell membrane</location>
        <topology evidence="1">Multi-pass membrane protein</topology>
    </subcellularLocation>
</comment>
<comment type="caution">
    <text evidence="10">The sequence shown here is derived from an EMBL/GenBank/DDBJ whole genome shotgun (WGS) entry which is preliminary data.</text>
</comment>
<feature type="transmembrane region" description="Helical" evidence="7">
    <location>
        <begin position="278"/>
        <end position="301"/>
    </location>
</feature>
<dbReference type="InterPro" id="IPR036259">
    <property type="entry name" value="MFS_trans_sf"/>
</dbReference>
<sequence length="410" mass="41674">MPWTLLRIPAFRALWTGRLLSWIGSGLAPLAIVFAAIDLGADAVDLGLVVAARSVPNIALVLVGGTLADRFSRRAVAVTSSLLSAGSLAVAAVLMLTQTETLLTLGAIGAVNGAAAAFSGPATMSLVRDTVRDERLTDATVLVRVGANVGLVVGFAVGGAVVGTLGSGIALAIGAAVFAAAGLVFVRLPRDAARASGGSSVLADLGSGLGFVWRTRWLTSTAALAFTFQFAFAGGVQIVGPLVADQTFGRLLWGFAGAVQTLGLIAGAFWAGSLRGRLRLWIACLGAAGLAAPLLLLSFAFATDPVVFDPLHWFFWISVGLFVASVGLEVFTVPLDVAIQRQVPGVYRARVFSVLTLASLAGMPIGEVVVGPVVELAGTSVALVSLAALIVAVAVIVALGSRVRAVDAAP</sequence>
<keyword evidence="3" id="KW-1003">Cell membrane</keyword>
<protein>
    <submittedName>
        <fullName evidence="9">MFS transporter</fullName>
    </submittedName>
</protein>
<feature type="transmembrane region" description="Helical" evidence="7">
    <location>
        <begin position="102"/>
        <end position="120"/>
    </location>
</feature>
<keyword evidence="4 7" id="KW-0812">Transmembrane</keyword>
<evidence type="ECO:0000256" key="4">
    <source>
        <dbReference type="ARBA" id="ARBA00022692"/>
    </source>
</evidence>
<dbReference type="Gene3D" id="1.20.1250.20">
    <property type="entry name" value="MFS general substrate transporter like domains"/>
    <property type="match status" value="1"/>
</dbReference>
<evidence type="ECO:0000256" key="3">
    <source>
        <dbReference type="ARBA" id="ARBA00022475"/>
    </source>
</evidence>
<organism evidence="10 12">
    <name type="scientific">Frigoribacterium faeni</name>
    <dbReference type="NCBI Taxonomy" id="145483"/>
    <lineage>
        <taxon>Bacteria</taxon>
        <taxon>Bacillati</taxon>
        <taxon>Actinomycetota</taxon>
        <taxon>Actinomycetes</taxon>
        <taxon>Micrococcales</taxon>
        <taxon>Microbacteriaceae</taxon>
        <taxon>Frigoribacterium</taxon>
    </lineage>
</organism>
<evidence type="ECO:0000313" key="9">
    <source>
        <dbReference type="EMBL" id="GEK82139.1"/>
    </source>
</evidence>
<proteinExistence type="predicted"/>
<dbReference type="Proteomes" id="UP000522688">
    <property type="component" value="Unassembled WGS sequence"/>
</dbReference>
<dbReference type="SUPFAM" id="SSF103473">
    <property type="entry name" value="MFS general substrate transporter"/>
    <property type="match status" value="1"/>
</dbReference>
<dbReference type="Pfam" id="PF05977">
    <property type="entry name" value="MFS_3"/>
    <property type="match status" value="1"/>
</dbReference>
<gene>
    <name evidence="10" type="ORF">FB463_002134</name>
    <name evidence="9" type="ORF">FFA01_04480</name>
</gene>
<evidence type="ECO:0000259" key="8">
    <source>
        <dbReference type="PROSITE" id="PS50850"/>
    </source>
</evidence>
<feature type="transmembrane region" description="Helical" evidence="7">
    <location>
        <begin position="75"/>
        <end position="96"/>
    </location>
</feature>
<keyword evidence="2" id="KW-0813">Transport</keyword>
<evidence type="ECO:0000313" key="12">
    <source>
        <dbReference type="Proteomes" id="UP000522688"/>
    </source>
</evidence>
<feature type="transmembrane region" description="Helical" evidence="7">
    <location>
        <begin position="43"/>
        <end position="63"/>
    </location>
</feature>
<name>A0A7W3PIZ5_9MICO</name>
<feature type="transmembrane region" description="Helical" evidence="7">
    <location>
        <begin position="141"/>
        <end position="162"/>
    </location>
</feature>
<dbReference type="PANTHER" id="PTHR23513">
    <property type="entry name" value="INTEGRAL MEMBRANE EFFLUX PROTEIN-RELATED"/>
    <property type="match status" value="1"/>
</dbReference>
<keyword evidence="5 7" id="KW-1133">Transmembrane helix</keyword>
<keyword evidence="6 7" id="KW-0472">Membrane</keyword>